<reference evidence="1" key="2">
    <citation type="journal article" date="2021" name="J Anim Sci Technol">
        <title>Complete genome sequence of Paenibacillus konkukensis sp. nov. SK3146 as a potential probiotic strain.</title>
        <authorList>
            <person name="Jung H.I."/>
            <person name="Park S."/>
            <person name="Niu K.M."/>
            <person name="Lee S.W."/>
            <person name="Kothari D."/>
            <person name="Yi K.J."/>
            <person name="Kim S.K."/>
        </authorList>
    </citation>
    <scope>NUCLEOTIDE SEQUENCE</scope>
    <source>
        <strain evidence="1">SK3146</strain>
    </source>
</reference>
<evidence type="ECO:0000313" key="1">
    <source>
        <dbReference type="EMBL" id="UQZ85280.1"/>
    </source>
</evidence>
<gene>
    <name evidence="1" type="ORF">SK3146_04569</name>
</gene>
<sequence length="386" mass="41376">MNDNYKKSEREAVDDAWTKLQSKLAQEPVQPRWAEWAGSVTAESTASPLAAPAAPIEAQQEAAARQAQPLFGGTNASAHEAKRSGSFGSWLHKRKKWVASAAAAAVVAVTLATPSGNQALAAILNKFRMQQLTVVQENELQNILNGAFGDGKSRESINTFGTFTNVSGKPIGELDPAEASKVLGHKIIVPADFDSKQKLYVSPSNTLTFKMNVDEVNKAMTRLGAKKLLPDSVDGKPISLETGSAIYLYVSKGEEEGQDSIGYSFSQMPVPTVTVDPSIPVSEALDAIIQFPLLPQSLKDSLRTAGVLQGGSVPLPLIESGQAEQIKAAGVDVILTSDTMDRGDQGKRTYYAATWVKDGQLYRIDGNNALTTREAMISKVTELIRS</sequence>
<dbReference type="RefSeq" id="WP_249860938.1">
    <property type="nucleotide sequence ID" value="NZ_CP027059.1"/>
</dbReference>
<accession>A0ABY4RTD2</accession>
<reference evidence="1" key="1">
    <citation type="submission" date="2018-02" db="EMBL/GenBank/DDBJ databases">
        <authorList>
            <person name="Kim S.-K."/>
            <person name="Jung H.-I."/>
            <person name="Lee S.-W."/>
        </authorList>
    </citation>
    <scope>NUCLEOTIDE SEQUENCE</scope>
    <source>
        <strain evidence="1">SK3146</strain>
    </source>
</reference>
<keyword evidence="2" id="KW-1185">Reference proteome</keyword>
<dbReference type="Proteomes" id="UP001057134">
    <property type="component" value="Chromosome"/>
</dbReference>
<evidence type="ECO:0008006" key="3">
    <source>
        <dbReference type="Google" id="ProtNLM"/>
    </source>
</evidence>
<name>A0ABY4RTD2_9BACL</name>
<proteinExistence type="predicted"/>
<organism evidence="1 2">
    <name type="scientific">Paenibacillus konkukensis</name>
    <dbReference type="NCBI Taxonomy" id="2020716"/>
    <lineage>
        <taxon>Bacteria</taxon>
        <taxon>Bacillati</taxon>
        <taxon>Bacillota</taxon>
        <taxon>Bacilli</taxon>
        <taxon>Bacillales</taxon>
        <taxon>Paenibacillaceae</taxon>
        <taxon>Paenibacillus</taxon>
    </lineage>
</organism>
<protein>
    <recommendedName>
        <fullName evidence="3">DUF4367 domain-containing protein</fullName>
    </recommendedName>
</protein>
<dbReference type="EMBL" id="CP027059">
    <property type="protein sequence ID" value="UQZ85280.1"/>
    <property type="molecule type" value="Genomic_DNA"/>
</dbReference>
<evidence type="ECO:0000313" key="2">
    <source>
        <dbReference type="Proteomes" id="UP001057134"/>
    </source>
</evidence>